<dbReference type="GO" id="GO:0005829">
    <property type="term" value="C:cytosol"/>
    <property type="evidence" value="ECO:0007669"/>
    <property type="project" value="TreeGrafter"/>
</dbReference>
<keyword evidence="18" id="KW-1185">Reference proteome</keyword>
<feature type="compositionally biased region" description="Basic and acidic residues" evidence="13">
    <location>
        <begin position="659"/>
        <end position="692"/>
    </location>
</feature>
<evidence type="ECO:0000256" key="3">
    <source>
        <dbReference type="ARBA" id="ARBA00022517"/>
    </source>
</evidence>
<keyword evidence="8" id="KW-0694">RNA-binding</keyword>
<feature type="domain" description="Helicase C-terminal" evidence="15">
    <location>
        <begin position="424"/>
        <end position="603"/>
    </location>
</feature>
<keyword evidence="3" id="KW-0690">Ribosome biogenesis</keyword>
<dbReference type="SUPFAM" id="SSF52540">
    <property type="entry name" value="P-loop containing nucleoside triphosphate hydrolases"/>
    <property type="match status" value="1"/>
</dbReference>
<feature type="region of interest" description="Disordered" evidence="13">
    <location>
        <begin position="659"/>
        <end position="801"/>
    </location>
</feature>
<evidence type="ECO:0000313" key="17">
    <source>
        <dbReference type="EMBL" id="KAK8849642.1"/>
    </source>
</evidence>
<dbReference type="EMBL" id="JBCAWK010000009">
    <property type="protein sequence ID" value="KAK8849642.1"/>
    <property type="molecule type" value="Genomic_DNA"/>
</dbReference>
<dbReference type="GeneID" id="92182235"/>
<name>A0AAW0YII2_9TREE</name>
<dbReference type="Proteomes" id="UP001388673">
    <property type="component" value="Unassembled WGS sequence"/>
</dbReference>
<keyword evidence="7" id="KW-0067">ATP-binding</keyword>
<accession>A0AAW0YII2</accession>
<evidence type="ECO:0000256" key="13">
    <source>
        <dbReference type="SAM" id="MobiDB-lite"/>
    </source>
</evidence>
<dbReference type="AlphaFoldDB" id="A0AAW0YII2"/>
<evidence type="ECO:0000256" key="12">
    <source>
        <dbReference type="SAM" id="Coils"/>
    </source>
</evidence>
<dbReference type="InterPro" id="IPR014001">
    <property type="entry name" value="Helicase_ATP-bd"/>
</dbReference>
<evidence type="ECO:0000256" key="7">
    <source>
        <dbReference type="ARBA" id="ARBA00022840"/>
    </source>
</evidence>
<keyword evidence="4" id="KW-0547">Nucleotide-binding</keyword>
<keyword evidence="6 17" id="KW-0347">Helicase</keyword>
<reference evidence="17 18" key="1">
    <citation type="journal article" date="2024" name="bioRxiv">
        <title>Comparative genomics of Cryptococcus and Kwoniella reveals pathogenesis evolution and contrasting karyotype dynamics via intercentromeric recombination or chromosome fusion.</title>
        <authorList>
            <person name="Coelho M.A."/>
            <person name="David-Palma M."/>
            <person name="Shea T."/>
            <person name="Bowers K."/>
            <person name="McGinley-Smith S."/>
            <person name="Mohammad A.W."/>
            <person name="Gnirke A."/>
            <person name="Yurkov A.M."/>
            <person name="Nowrousian M."/>
            <person name="Sun S."/>
            <person name="Cuomo C.A."/>
            <person name="Heitman J."/>
        </authorList>
    </citation>
    <scope>NUCLEOTIDE SEQUENCE [LARGE SCALE GENOMIC DNA]</scope>
    <source>
        <strain evidence="17 18">CBS 13917</strain>
    </source>
</reference>
<dbReference type="CDD" id="cd17947">
    <property type="entry name" value="DEADc_DDX27"/>
    <property type="match status" value="1"/>
</dbReference>
<evidence type="ECO:0000259" key="15">
    <source>
        <dbReference type="PROSITE" id="PS51194"/>
    </source>
</evidence>
<evidence type="ECO:0000256" key="8">
    <source>
        <dbReference type="ARBA" id="ARBA00022884"/>
    </source>
</evidence>
<dbReference type="PROSITE" id="PS51195">
    <property type="entry name" value="Q_MOTIF"/>
    <property type="match status" value="1"/>
</dbReference>
<dbReference type="InterPro" id="IPR000629">
    <property type="entry name" value="RNA-helicase_DEAD-box_CS"/>
</dbReference>
<organism evidence="17 18">
    <name type="scientific">Kwoniella newhampshirensis</name>
    <dbReference type="NCBI Taxonomy" id="1651941"/>
    <lineage>
        <taxon>Eukaryota</taxon>
        <taxon>Fungi</taxon>
        <taxon>Dikarya</taxon>
        <taxon>Basidiomycota</taxon>
        <taxon>Agaricomycotina</taxon>
        <taxon>Tremellomycetes</taxon>
        <taxon>Tremellales</taxon>
        <taxon>Cryptococcaceae</taxon>
        <taxon>Kwoniella</taxon>
    </lineage>
</organism>
<dbReference type="Pfam" id="PF00271">
    <property type="entry name" value="Helicase_C"/>
    <property type="match status" value="1"/>
</dbReference>
<dbReference type="InterPro" id="IPR011545">
    <property type="entry name" value="DEAD/DEAH_box_helicase_dom"/>
</dbReference>
<proteinExistence type="predicted"/>
<dbReference type="InterPro" id="IPR050079">
    <property type="entry name" value="DEAD_box_RNA_helicase"/>
</dbReference>
<evidence type="ECO:0000256" key="1">
    <source>
        <dbReference type="ARBA" id="ARBA00004123"/>
    </source>
</evidence>
<evidence type="ECO:0000259" key="16">
    <source>
        <dbReference type="PROSITE" id="PS51195"/>
    </source>
</evidence>
<sequence>MANDLVTTIDSDDDVSNYGEPSQTPRAKTAKDDELDPDFEFDFDGGRQEGLDLWGGDEIQSTKDGNEPINVDDIIARRRGKPIEAYRDRKRRREEADSEEDKESASDDEDDSGMDGSGAEGSEASGSEDEEMEVDGSDADSEEESGQEEDDDDDDDDEEEDDDDAESDDDASEEGETAAEIARKDAFFSKDPTAGAVADPTIPSSFASMNLSRPLLRALTALSLNTPTPIQARAIPLALLGRDILGSAVTGSGKTAAFMVPVLERLCYRDRGKGGQACRVLVLCPTRELAVQCEAVGRALAEKGGLDVRFALLVGGLSLNAQAHTLRTLPDILIATPGRLIDHLTNTPSFTLSALDVLVIDEADRMLEAGFTDELEEIIKACPRSRQTMLFSATMTDSVDELVKLSLDKPIRVFVDPKRNTASGLTQEFVRIRSDDARSPSLLALSKRTIREKCIIFFRSKALAHQMRVLFGLFGLKAAELHGNLTQEQRLQALNDFKAGKVDYLLATDLASRGLDIKGVETVINYDMPGQLAQYTHRVGRTARAGRKGRSISLVGEADRKMLKLAIKQSEADQIRHRIIPAEAVTAMATKVEELKDEIQEILHEEKEEKLMRQADMEIKKGQNMVEHEEEIFSRPARTWFQTEKEKLASKNAGKEEYISAFPAEKERRPVASKDKEKSKDGVKRGKYDGLSRRVKRRKMAMEEDEADQSYVKSTTMAIRQAKKSFKPKKITEPLAKSEPSKKQGVKGKSKKVGGGRKQSAFDDDRKGSKHEGMRAKPTKVALDKKGGKGKGKGGKGKGKK</sequence>
<evidence type="ECO:0000256" key="9">
    <source>
        <dbReference type="ARBA" id="ARBA00023242"/>
    </source>
</evidence>
<feature type="compositionally biased region" description="Basic and acidic residues" evidence="13">
    <location>
        <begin position="760"/>
        <end position="775"/>
    </location>
</feature>
<evidence type="ECO:0000256" key="5">
    <source>
        <dbReference type="ARBA" id="ARBA00022801"/>
    </source>
</evidence>
<dbReference type="PANTHER" id="PTHR47959:SF1">
    <property type="entry name" value="ATP-DEPENDENT RNA HELICASE DBPA"/>
    <property type="match status" value="1"/>
</dbReference>
<comment type="catalytic activity">
    <reaction evidence="10">
        <text>ATP + H2O = ADP + phosphate + H(+)</text>
        <dbReference type="Rhea" id="RHEA:13065"/>
        <dbReference type="ChEBI" id="CHEBI:15377"/>
        <dbReference type="ChEBI" id="CHEBI:15378"/>
        <dbReference type="ChEBI" id="CHEBI:30616"/>
        <dbReference type="ChEBI" id="CHEBI:43474"/>
        <dbReference type="ChEBI" id="CHEBI:456216"/>
        <dbReference type="EC" id="3.6.4.13"/>
    </reaction>
</comment>
<dbReference type="PROSITE" id="PS51192">
    <property type="entry name" value="HELICASE_ATP_BIND_1"/>
    <property type="match status" value="1"/>
</dbReference>
<dbReference type="GO" id="GO:0003723">
    <property type="term" value="F:RNA binding"/>
    <property type="evidence" value="ECO:0007669"/>
    <property type="project" value="UniProtKB-KW"/>
</dbReference>
<feature type="compositionally biased region" description="Acidic residues" evidence="13">
    <location>
        <begin position="96"/>
        <end position="113"/>
    </location>
</feature>
<dbReference type="PROSITE" id="PS51194">
    <property type="entry name" value="HELICASE_CTER"/>
    <property type="match status" value="1"/>
</dbReference>
<protein>
    <recommendedName>
        <fullName evidence="2">RNA helicase</fullName>
        <ecNumber evidence="2">3.6.4.13</ecNumber>
    </recommendedName>
</protein>
<comment type="subcellular location">
    <subcellularLocation>
        <location evidence="1">Nucleus</location>
    </subcellularLocation>
</comment>
<feature type="domain" description="Helicase ATP-binding" evidence="14">
    <location>
        <begin position="235"/>
        <end position="413"/>
    </location>
</feature>
<keyword evidence="9" id="KW-0539">Nucleus</keyword>
<dbReference type="GO" id="GO:0016787">
    <property type="term" value="F:hydrolase activity"/>
    <property type="evidence" value="ECO:0007669"/>
    <property type="project" value="UniProtKB-KW"/>
</dbReference>
<gene>
    <name evidence="17" type="ORF">IAR55_004977</name>
</gene>
<comment type="caution">
    <text evidence="17">The sequence shown here is derived from an EMBL/GenBank/DDBJ whole genome shotgun (WGS) entry which is preliminary data.</text>
</comment>
<feature type="compositionally biased region" description="Basic residues" evidence="13">
    <location>
        <begin position="744"/>
        <end position="755"/>
    </location>
</feature>
<dbReference type="GO" id="GO:0005524">
    <property type="term" value="F:ATP binding"/>
    <property type="evidence" value="ECO:0007669"/>
    <property type="project" value="UniProtKB-KW"/>
</dbReference>
<dbReference type="InterPro" id="IPR014014">
    <property type="entry name" value="RNA_helicase_DEAD_Q_motif"/>
</dbReference>
<feature type="coiled-coil region" evidence="12">
    <location>
        <begin position="585"/>
        <end position="612"/>
    </location>
</feature>
<dbReference type="Pfam" id="PF00270">
    <property type="entry name" value="DEAD"/>
    <property type="match status" value="1"/>
</dbReference>
<feature type="compositionally biased region" description="Basic residues" evidence="13">
    <location>
        <begin position="788"/>
        <end position="801"/>
    </location>
</feature>
<dbReference type="SMART" id="SM00487">
    <property type="entry name" value="DEXDc"/>
    <property type="match status" value="1"/>
</dbReference>
<dbReference type="Gene3D" id="3.40.50.300">
    <property type="entry name" value="P-loop containing nucleotide triphosphate hydrolases"/>
    <property type="match status" value="2"/>
</dbReference>
<dbReference type="PROSITE" id="PS00039">
    <property type="entry name" value="DEAD_ATP_HELICASE"/>
    <property type="match status" value="1"/>
</dbReference>
<dbReference type="PANTHER" id="PTHR47959">
    <property type="entry name" value="ATP-DEPENDENT RNA HELICASE RHLE-RELATED"/>
    <property type="match status" value="1"/>
</dbReference>
<evidence type="ECO:0000313" key="18">
    <source>
        <dbReference type="Proteomes" id="UP001388673"/>
    </source>
</evidence>
<dbReference type="GO" id="GO:0005634">
    <property type="term" value="C:nucleus"/>
    <property type="evidence" value="ECO:0007669"/>
    <property type="project" value="UniProtKB-SubCell"/>
</dbReference>
<dbReference type="KEGG" id="kne:92182235"/>
<evidence type="ECO:0000256" key="11">
    <source>
        <dbReference type="PROSITE-ProRule" id="PRU00552"/>
    </source>
</evidence>
<dbReference type="InterPro" id="IPR001650">
    <property type="entry name" value="Helicase_C-like"/>
</dbReference>
<feature type="compositionally biased region" description="Acidic residues" evidence="13">
    <location>
        <begin position="126"/>
        <end position="177"/>
    </location>
</feature>
<dbReference type="GO" id="GO:0042254">
    <property type="term" value="P:ribosome biogenesis"/>
    <property type="evidence" value="ECO:0007669"/>
    <property type="project" value="UniProtKB-KW"/>
</dbReference>
<dbReference type="GO" id="GO:0003724">
    <property type="term" value="F:RNA helicase activity"/>
    <property type="evidence" value="ECO:0007669"/>
    <property type="project" value="UniProtKB-EC"/>
</dbReference>
<feature type="domain" description="DEAD-box RNA helicase Q" evidence="16">
    <location>
        <begin position="204"/>
        <end position="232"/>
    </location>
</feature>
<keyword evidence="5" id="KW-0378">Hydrolase</keyword>
<evidence type="ECO:0000256" key="6">
    <source>
        <dbReference type="ARBA" id="ARBA00022806"/>
    </source>
</evidence>
<evidence type="ECO:0000256" key="2">
    <source>
        <dbReference type="ARBA" id="ARBA00012552"/>
    </source>
</evidence>
<evidence type="ECO:0000256" key="4">
    <source>
        <dbReference type="ARBA" id="ARBA00022741"/>
    </source>
</evidence>
<dbReference type="InterPro" id="IPR027417">
    <property type="entry name" value="P-loop_NTPase"/>
</dbReference>
<feature type="short sequence motif" description="Q motif" evidence="11">
    <location>
        <begin position="204"/>
        <end position="232"/>
    </location>
</feature>
<dbReference type="SMART" id="SM00490">
    <property type="entry name" value="HELICc"/>
    <property type="match status" value="1"/>
</dbReference>
<evidence type="ECO:0000256" key="10">
    <source>
        <dbReference type="ARBA" id="ARBA00047984"/>
    </source>
</evidence>
<feature type="compositionally biased region" description="Acidic residues" evidence="13">
    <location>
        <begin position="33"/>
        <end position="43"/>
    </location>
</feature>
<dbReference type="EC" id="3.6.4.13" evidence="2"/>
<evidence type="ECO:0000259" key="14">
    <source>
        <dbReference type="PROSITE" id="PS51192"/>
    </source>
</evidence>
<feature type="region of interest" description="Disordered" evidence="13">
    <location>
        <begin position="1"/>
        <end position="204"/>
    </location>
</feature>
<dbReference type="CDD" id="cd18787">
    <property type="entry name" value="SF2_C_DEAD"/>
    <property type="match status" value="1"/>
</dbReference>
<dbReference type="GO" id="GO:0010467">
    <property type="term" value="P:gene expression"/>
    <property type="evidence" value="ECO:0007669"/>
    <property type="project" value="UniProtKB-ARBA"/>
</dbReference>
<dbReference type="RefSeq" id="XP_066801530.1">
    <property type="nucleotide sequence ID" value="XM_066948071.1"/>
</dbReference>
<keyword evidence="12" id="KW-0175">Coiled coil</keyword>